<organism evidence="1 2">
    <name type="scientific">Diversispora eburnea</name>
    <dbReference type="NCBI Taxonomy" id="1213867"/>
    <lineage>
        <taxon>Eukaryota</taxon>
        <taxon>Fungi</taxon>
        <taxon>Fungi incertae sedis</taxon>
        <taxon>Mucoromycota</taxon>
        <taxon>Glomeromycotina</taxon>
        <taxon>Glomeromycetes</taxon>
        <taxon>Diversisporales</taxon>
        <taxon>Diversisporaceae</taxon>
        <taxon>Diversispora</taxon>
    </lineage>
</organism>
<sequence length="43" mass="4888">AQILKAQNMITIMTKAHFSEENEKKIKLRKIVGDGEVDLFGEI</sequence>
<feature type="non-terminal residue" evidence="1">
    <location>
        <position position="43"/>
    </location>
</feature>
<protein>
    <submittedName>
        <fullName evidence="1">721_t:CDS:1</fullName>
    </submittedName>
</protein>
<dbReference type="Proteomes" id="UP000789706">
    <property type="component" value="Unassembled WGS sequence"/>
</dbReference>
<gene>
    <name evidence="1" type="ORF">DEBURN_LOCUS11592</name>
</gene>
<dbReference type="EMBL" id="CAJVPK010007324">
    <property type="protein sequence ID" value="CAG8655759.1"/>
    <property type="molecule type" value="Genomic_DNA"/>
</dbReference>
<reference evidence="1" key="1">
    <citation type="submission" date="2021-06" db="EMBL/GenBank/DDBJ databases">
        <authorList>
            <person name="Kallberg Y."/>
            <person name="Tangrot J."/>
            <person name="Rosling A."/>
        </authorList>
    </citation>
    <scope>NUCLEOTIDE SEQUENCE</scope>
    <source>
        <strain evidence="1">AZ414A</strain>
    </source>
</reference>
<dbReference type="OrthoDB" id="2472625at2759"/>
<proteinExistence type="predicted"/>
<feature type="non-terminal residue" evidence="1">
    <location>
        <position position="1"/>
    </location>
</feature>
<name>A0A9N9DWU1_9GLOM</name>
<comment type="caution">
    <text evidence="1">The sequence shown here is derived from an EMBL/GenBank/DDBJ whole genome shotgun (WGS) entry which is preliminary data.</text>
</comment>
<dbReference type="AlphaFoldDB" id="A0A9N9DWU1"/>
<evidence type="ECO:0000313" key="1">
    <source>
        <dbReference type="EMBL" id="CAG8655759.1"/>
    </source>
</evidence>
<accession>A0A9N9DWU1</accession>
<keyword evidence="2" id="KW-1185">Reference proteome</keyword>
<evidence type="ECO:0000313" key="2">
    <source>
        <dbReference type="Proteomes" id="UP000789706"/>
    </source>
</evidence>